<sequence length="86" mass="9667">MTDDPAIHSNVGLFLQNLCSMFIDDIFDFTGKLGCLESLCKIEGSVKMANHPSVLTQEDSKFSCLFSHHHIPSVAKWIQLFAFLIH</sequence>
<protein>
    <submittedName>
        <fullName evidence="1">Uncharacterized protein</fullName>
    </submittedName>
</protein>
<comment type="caution">
    <text evidence="1">The sequence shown here is derived from an EMBL/GenBank/DDBJ whole genome shotgun (WGS) entry which is preliminary data.</text>
</comment>
<keyword evidence="2" id="KW-1185">Reference proteome</keyword>
<proteinExistence type="predicted"/>
<dbReference type="EMBL" id="BMAW01104152">
    <property type="protein sequence ID" value="GFT12740.1"/>
    <property type="molecule type" value="Genomic_DNA"/>
</dbReference>
<name>A0A8X6THY8_NEPPI</name>
<dbReference type="AlphaFoldDB" id="A0A8X6THY8"/>
<evidence type="ECO:0000313" key="2">
    <source>
        <dbReference type="Proteomes" id="UP000887013"/>
    </source>
</evidence>
<gene>
    <name evidence="1" type="ORF">NPIL_327071</name>
</gene>
<evidence type="ECO:0000313" key="1">
    <source>
        <dbReference type="EMBL" id="GFT12740.1"/>
    </source>
</evidence>
<accession>A0A8X6THY8</accession>
<reference evidence="1" key="1">
    <citation type="submission" date="2020-08" db="EMBL/GenBank/DDBJ databases">
        <title>Multicomponent nature underlies the extraordinary mechanical properties of spider dragline silk.</title>
        <authorList>
            <person name="Kono N."/>
            <person name="Nakamura H."/>
            <person name="Mori M."/>
            <person name="Yoshida Y."/>
            <person name="Ohtoshi R."/>
            <person name="Malay A.D."/>
            <person name="Moran D.A.P."/>
            <person name="Tomita M."/>
            <person name="Numata K."/>
            <person name="Arakawa K."/>
        </authorList>
    </citation>
    <scope>NUCLEOTIDE SEQUENCE</scope>
</reference>
<organism evidence="1 2">
    <name type="scientific">Nephila pilipes</name>
    <name type="common">Giant wood spider</name>
    <name type="synonym">Nephila maculata</name>
    <dbReference type="NCBI Taxonomy" id="299642"/>
    <lineage>
        <taxon>Eukaryota</taxon>
        <taxon>Metazoa</taxon>
        <taxon>Ecdysozoa</taxon>
        <taxon>Arthropoda</taxon>
        <taxon>Chelicerata</taxon>
        <taxon>Arachnida</taxon>
        <taxon>Araneae</taxon>
        <taxon>Araneomorphae</taxon>
        <taxon>Entelegynae</taxon>
        <taxon>Araneoidea</taxon>
        <taxon>Nephilidae</taxon>
        <taxon>Nephila</taxon>
    </lineage>
</organism>
<dbReference type="Proteomes" id="UP000887013">
    <property type="component" value="Unassembled WGS sequence"/>
</dbReference>